<evidence type="ECO:0000259" key="1">
    <source>
        <dbReference type="Pfam" id="PF13575"/>
    </source>
</evidence>
<keyword evidence="3" id="KW-1185">Reference proteome</keyword>
<evidence type="ECO:0000313" key="3">
    <source>
        <dbReference type="Proteomes" id="UP000549971"/>
    </source>
</evidence>
<dbReference type="Pfam" id="PF13575">
    <property type="entry name" value="DUF4135"/>
    <property type="match status" value="1"/>
</dbReference>
<comment type="caution">
    <text evidence="2">The sequence shown here is derived from an EMBL/GenBank/DDBJ whole genome shotgun (WGS) entry which is preliminary data.</text>
</comment>
<feature type="domain" description="Lantibiotic biosynthesis protein dehydration" evidence="1">
    <location>
        <begin position="124"/>
        <end position="299"/>
    </location>
</feature>
<sequence length="720" mass="79183">MTDPAAVRAARDALVFAVHARTAAGLLPPVVTTGPDGLVRVERHLGGPADAGLVAGLLDRAGFSSLLEMVATLTTGCDSLRREFPHQLDPGILHPMNGALFGPVIGPAFLACLSGAAPRFHAGRAADDFLAFLREFLHRLERDAELLWFDTRRPVTGLTAHDGETHNGGRRVLRVDFPGHTVVYKPRPADVDHLFLAREESAFAVLNGLSDKIRLPVMDLLPRDGYSWHEWIDRPSQWGEIREGLAGTVLTEPELFWHRAGSLAAACFAFGITDLSEGNLYAGGADPLMYPIDLELAFVDVRRLSETGLVAGEGAQHHHVGLETEPRPCAADGPTVCLVEGVEGPQAWRRTSSWARKETRTVVADTAGGIGYGAHLTRFLRGMFDAWTLMCSNVPKLHAVLEQPATARVLLRSTDRYSDMLDDWLLDGTPFPEDVSASEWEQLARQDVPYYFRTDGRLHYLNDQGPAVQTDQPSPPPADWAKGLTLSRLGVALRDAVAPIATEGLLLEDETRVAVKDADHGAVAFEWANRWICYRWTGQKVTLQLAALDQVVAIRERLLKLDRVDAGWRSQWADTRFTDDTIAERLTKLTSTACAWLRQVIDEHGWPGPLMVGEEAAESACRLVQHLESHAEFQRTCLDLLTAAVDVPGRHVAYLTDALCITEDRPQVYGTKFHAVDGQLVPCPLAEPVTVDRRRAALGLEPLADYAARLRRRFATSEVS</sequence>
<dbReference type="InterPro" id="IPR046732">
    <property type="entry name" value="DUF6624"/>
</dbReference>
<protein>
    <recommendedName>
        <fullName evidence="1">Lantibiotic biosynthesis protein dehydration domain-containing protein</fullName>
    </recommendedName>
</protein>
<dbReference type="AlphaFoldDB" id="A0A7W9J653"/>
<name>A0A7W9J653_9ACTN</name>
<dbReference type="RefSeq" id="WP_184795660.1">
    <property type="nucleotide sequence ID" value="NZ_JACHMY010000001.1"/>
</dbReference>
<gene>
    <name evidence="2" type="ORF">HDA39_002839</name>
</gene>
<evidence type="ECO:0000313" key="2">
    <source>
        <dbReference type="EMBL" id="MBB5836105.1"/>
    </source>
</evidence>
<dbReference type="EMBL" id="JACHMY010000001">
    <property type="protein sequence ID" value="MBB5836105.1"/>
    <property type="molecule type" value="Genomic_DNA"/>
</dbReference>
<dbReference type="Pfam" id="PF20329">
    <property type="entry name" value="DUF6624"/>
    <property type="match status" value="1"/>
</dbReference>
<dbReference type="InterPro" id="IPR025410">
    <property type="entry name" value="Lant_dehyd"/>
</dbReference>
<organism evidence="2 3">
    <name type="scientific">Kribbella italica</name>
    <dbReference type="NCBI Taxonomy" id="1540520"/>
    <lineage>
        <taxon>Bacteria</taxon>
        <taxon>Bacillati</taxon>
        <taxon>Actinomycetota</taxon>
        <taxon>Actinomycetes</taxon>
        <taxon>Propionibacteriales</taxon>
        <taxon>Kribbellaceae</taxon>
        <taxon>Kribbella</taxon>
    </lineage>
</organism>
<reference evidence="2 3" key="1">
    <citation type="submission" date="2020-08" db="EMBL/GenBank/DDBJ databases">
        <title>Sequencing the genomes of 1000 actinobacteria strains.</title>
        <authorList>
            <person name="Klenk H.-P."/>
        </authorList>
    </citation>
    <scope>NUCLEOTIDE SEQUENCE [LARGE SCALE GENOMIC DNA]</scope>
    <source>
        <strain evidence="2 3">DSM 28967</strain>
    </source>
</reference>
<proteinExistence type="predicted"/>
<accession>A0A7W9J653</accession>
<dbReference type="Proteomes" id="UP000549971">
    <property type="component" value="Unassembled WGS sequence"/>
</dbReference>